<evidence type="ECO:0000256" key="6">
    <source>
        <dbReference type="SAM" id="Phobius"/>
    </source>
</evidence>
<feature type="transmembrane region" description="Helical" evidence="6">
    <location>
        <begin position="22"/>
        <end position="45"/>
    </location>
</feature>
<evidence type="ECO:0000256" key="2">
    <source>
        <dbReference type="ARBA" id="ARBA00022692"/>
    </source>
</evidence>
<keyword evidence="2 5" id="KW-0812">Transmembrane</keyword>
<evidence type="ECO:0000313" key="8">
    <source>
        <dbReference type="EMBL" id="VDO93898.1"/>
    </source>
</evidence>
<feature type="domain" description="MARVEL" evidence="7">
    <location>
        <begin position="1"/>
        <end position="99"/>
    </location>
</feature>
<reference evidence="10" key="1">
    <citation type="submission" date="2016-06" db="UniProtKB">
        <authorList>
            <consortium name="WormBaseParasite"/>
        </authorList>
    </citation>
    <scope>IDENTIFICATION</scope>
</reference>
<proteinExistence type="predicted"/>
<evidence type="ECO:0000256" key="3">
    <source>
        <dbReference type="ARBA" id="ARBA00022989"/>
    </source>
</evidence>
<feature type="transmembrane region" description="Helical" evidence="6">
    <location>
        <begin position="57"/>
        <end position="82"/>
    </location>
</feature>
<dbReference type="PROSITE" id="PS51225">
    <property type="entry name" value="MARVEL"/>
    <property type="match status" value="1"/>
</dbReference>
<dbReference type="WBParaSite" id="SBAD_0000135801-mRNA-1">
    <property type="protein sequence ID" value="SBAD_0000135801-mRNA-1"/>
    <property type="gene ID" value="SBAD_0000135801"/>
</dbReference>
<dbReference type="EMBL" id="UZAM01006780">
    <property type="protein sequence ID" value="VDO93898.1"/>
    <property type="molecule type" value="Genomic_DNA"/>
</dbReference>
<dbReference type="GO" id="GO:0016020">
    <property type="term" value="C:membrane"/>
    <property type="evidence" value="ECO:0007669"/>
    <property type="project" value="UniProtKB-SubCell"/>
</dbReference>
<keyword evidence="9" id="KW-1185">Reference proteome</keyword>
<dbReference type="Pfam" id="PF01284">
    <property type="entry name" value="MARVEL"/>
    <property type="match status" value="1"/>
</dbReference>
<name>A0A183ICF7_9BILA</name>
<evidence type="ECO:0000256" key="4">
    <source>
        <dbReference type="ARBA" id="ARBA00023136"/>
    </source>
</evidence>
<accession>A0A183ICF7</accession>
<gene>
    <name evidence="8" type="ORF">SBAD_LOCUS1301</name>
</gene>
<sequence>VLSIIIIICVGVSHDVDSGGAAVLYFVSIVSLLGSVMFIVIYVLNLTGTGHCAYIPWFLVELVFALIWGLFFLVSGVVSSVYAEDYGGRKGPCFAASAV</sequence>
<dbReference type="Proteomes" id="UP000270296">
    <property type="component" value="Unassembled WGS sequence"/>
</dbReference>
<dbReference type="AlphaFoldDB" id="A0A183ICF7"/>
<organism evidence="10">
    <name type="scientific">Soboliphyme baturini</name>
    <dbReference type="NCBI Taxonomy" id="241478"/>
    <lineage>
        <taxon>Eukaryota</taxon>
        <taxon>Metazoa</taxon>
        <taxon>Ecdysozoa</taxon>
        <taxon>Nematoda</taxon>
        <taxon>Enoplea</taxon>
        <taxon>Dorylaimia</taxon>
        <taxon>Dioctophymatida</taxon>
        <taxon>Dioctophymatoidea</taxon>
        <taxon>Soboliphymatidae</taxon>
        <taxon>Soboliphyme</taxon>
    </lineage>
</organism>
<reference evidence="8 9" key="2">
    <citation type="submission" date="2018-11" db="EMBL/GenBank/DDBJ databases">
        <authorList>
            <consortium name="Pathogen Informatics"/>
        </authorList>
    </citation>
    <scope>NUCLEOTIDE SEQUENCE [LARGE SCALE GENOMIC DNA]</scope>
</reference>
<protein>
    <submittedName>
        <fullName evidence="10">MARVEL domain-containing protein</fullName>
    </submittedName>
</protein>
<keyword evidence="4 5" id="KW-0472">Membrane</keyword>
<evidence type="ECO:0000259" key="7">
    <source>
        <dbReference type="PROSITE" id="PS51225"/>
    </source>
</evidence>
<evidence type="ECO:0000256" key="5">
    <source>
        <dbReference type="PROSITE-ProRule" id="PRU00581"/>
    </source>
</evidence>
<evidence type="ECO:0000313" key="10">
    <source>
        <dbReference type="WBParaSite" id="SBAD_0000135801-mRNA-1"/>
    </source>
</evidence>
<keyword evidence="3 6" id="KW-1133">Transmembrane helix</keyword>
<dbReference type="InterPro" id="IPR008253">
    <property type="entry name" value="Marvel"/>
</dbReference>
<evidence type="ECO:0000256" key="1">
    <source>
        <dbReference type="ARBA" id="ARBA00004141"/>
    </source>
</evidence>
<evidence type="ECO:0000313" key="9">
    <source>
        <dbReference type="Proteomes" id="UP000270296"/>
    </source>
</evidence>
<comment type="subcellular location">
    <subcellularLocation>
        <location evidence="1">Membrane</location>
        <topology evidence="1">Multi-pass membrane protein</topology>
    </subcellularLocation>
</comment>